<comment type="caution">
    <text evidence="2">The sequence shown here is derived from an EMBL/GenBank/DDBJ whole genome shotgun (WGS) entry which is preliminary data.</text>
</comment>
<dbReference type="PANTHER" id="PTHR48079">
    <property type="entry name" value="PROTEIN YEEZ"/>
    <property type="match status" value="1"/>
</dbReference>
<dbReference type="Gene3D" id="3.90.25.10">
    <property type="entry name" value="UDP-galactose 4-epimerase, domain 1"/>
    <property type="match status" value="1"/>
</dbReference>
<dbReference type="Proteomes" id="UP000701801">
    <property type="component" value="Unassembled WGS sequence"/>
</dbReference>
<sequence>MTTRILILGATGYIGGSILTELIGQNTGGKKYILSALVRKPEQASILQKSGVNASVFRDLDDVESIRKAAGENDLIIAAADARHTESAKACITGLADRSRSTGQKTNYIHTAGTSMVADWPVLGERIDTSIHSDVDEDIFQSEKDNPEPWSDVRKVNQVVVKLGEDFGVDIYIVAPPMIFGFGTGLFTTGFGQIHMLAELSLEHKQAVILGNGSGIWSVIHIKDLSKMYYLLVQAVIEGNSELLKGKEGYYFAENGSHSWKSIAEEIGKFGNEKGVFKTDKVITIHMHEVADKYFNRDIRHAESVLGSNSRTKADLARKVLGWEPKYGDDVFFQKVRDDIATMIKNRS</sequence>
<dbReference type="OrthoDB" id="10262413at2759"/>
<organism evidence="2 3">
    <name type="scientific">Hymenoscyphus albidus</name>
    <dbReference type="NCBI Taxonomy" id="595503"/>
    <lineage>
        <taxon>Eukaryota</taxon>
        <taxon>Fungi</taxon>
        <taxon>Dikarya</taxon>
        <taxon>Ascomycota</taxon>
        <taxon>Pezizomycotina</taxon>
        <taxon>Leotiomycetes</taxon>
        <taxon>Helotiales</taxon>
        <taxon>Helotiaceae</taxon>
        <taxon>Hymenoscyphus</taxon>
    </lineage>
</organism>
<reference evidence="2" key="1">
    <citation type="submission" date="2021-07" db="EMBL/GenBank/DDBJ databases">
        <authorList>
            <person name="Durling M."/>
        </authorList>
    </citation>
    <scope>NUCLEOTIDE SEQUENCE</scope>
</reference>
<dbReference type="InterPro" id="IPR051783">
    <property type="entry name" value="NAD(P)-dependent_oxidoreduct"/>
</dbReference>
<name>A0A9N9LJI0_9HELO</name>
<dbReference type="GO" id="GO:0005737">
    <property type="term" value="C:cytoplasm"/>
    <property type="evidence" value="ECO:0007669"/>
    <property type="project" value="TreeGrafter"/>
</dbReference>
<dbReference type="InterPro" id="IPR008030">
    <property type="entry name" value="NmrA-like"/>
</dbReference>
<protein>
    <recommendedName>
        <fullName evidence="1">NmrA-like domain-containing protein</fullName>
    </recommendedName>
</protein>
<dbReference type="PANTHER" id="PTHR48079:SF6">
    <property type="entry name" value="NAD(P)-BINDING DOMAIN-CONTAINING PROTEIN-RELATED"/>
    <property type="match status" value="1"/>
</dbReference>
<proteinExistence type="predicted"/>
<dbReference type="Gene3D" id="3.40.50.720">
    <property type="entry name" value="NAD(P)-binding Rossmann-like Domain"/>
    <property type="match status" value="2"/>
</dbReference>
<evidence type="ECO:0000313" key="3">
    <source>
        <dbReference type="Proteomes" id="UP000701801"/>
    </source>
</evidence>
<dbReference type="Pfam" id="PF05368">
    <property type="entry name" value="NmrA"/>
    <property type="match status" value="1"/>
</dbReference>
<dbReference type="InterPro" id="IPR036291">
    <property type="entry name" value="NAD(P)-bd_dom_sf"/>
</dbReference>
<feature type="domain" description="NmrA-like" evidence="1">
    <location>
        <begin position="1"/>
        <end position="81"/>
    </location>
</feature>
<dbReference type="SUPFAM" id="SSF51735">
    <property type="entry name" value="NAD(P)-binding Rossmann-fold domains"/>
    <property type="match status" value="1"/>
</dbReference>
<evidence type="ECO:0000313" key="2">
    <source>
        <dbReference type="EMBL" id="CAG8976595.1"/>
    </source>
</evidence>
<gene>
    <name evidence="2" type="ORF">HYALB_00002108</name>
</gene>
<keyword evidence="3" id="KW-1185">Reference proteome</keyword>
<dbReference type="AlphaFoldDB" id="A0A9N9LJI0"/>
<dbReference type="EMBL" id="CAJVRM010000184">
    <property type="protein sequence ID" value="CAG8976595.1"/>
    <property type="molecule type" value="Genomic_DNA"/>
</dbReference>
<accession>A0A9N9LJI0</accession>
<evidence type="ECO:0000259" key="1">
    <source>
        <dbReference type="Pfam" id="PF05368"/>
    </source>
</evidence>
<dbReference type="GO" id="GO:0004029">
    <property type="term" value="F:aldehyde dehydrogenase (NAD+) activity"/>
    <property type="evidence" value="ECO:0007669"/>
    <property type="project" value="TreeGrafter"/>
</dbReference>